<name>A0A0A9B3Z3_ARUDO</name>
<dbReference type="EMBL" id="GBRH01241022">
    <property type="protein sequence ID" value="JAD56873.1"/>
    <property type="molecule type" value="Transcribed_RNA"/>
</dbReference>
<dbReference type="AlphaFoldDB" id="A0A0A9B3Z3"/>
<sequence length="25" mass="2877">MIFFIEKIQTFALTMLGFKLSLNLG</sequence>
<organism evidence="1">
    <name type="scientific">Arundo donax</name>
    <name type="common">Giant reed</name>
    <name type="synonym">Donax arundinaceus</name>
    <dbReference type="NCBI Taxonomy" id="35708"/>
    <lineage>
        <taxon>Eukaryota</taxon>
        <taxon>Viridiplantae</taxon>
        <taxon>Streptophyta</taxon>
        <taxon>Embryophyta</taxon>
        <taxon>Tracheophyta</taxon>
        <taxon>Spermatophyta</taxon>
        <taxon>Magnoliopsida</taxon>
        <taxon>Liliopsida</taxon>
        <taxon>Poales</taxon>
        <taxon>Poaceae</taxon>
        <taxon>PACMAD clade</taxon>
        <taxon>Arundinoideae</taxon>
        <taxon>Arundineae</taxon>
        <taxon>Arundo</taxon>
    </lineage>
</organism>
<protein>
    <submittedName>
        <fullName evidence="1">Uncharacterized protein</fullName>
    </submittedName>
</protein>
<evidence type="ECO:0000313" key="1">
    <source>
        <dbReference type="EMBL" id="JAD56873.1"/>
    </source>
</evidence>
<proteinExistence type="predicted"/>
<accession>A0A0A9B3Z3</accession>
<reference evidence="1" key="2">
    <citation type="journal article" date="2015" name="Data Brief">
        <title>Shoot transcriptome of the giant reed, Arundo donax.</title>
        <authorList>
            <person name="Barrero R.A."/>
            <person name="Guerrero F.D."/>
            <person name="Moolhuijzen P."/>
            <person name="Goolsby J.A."/>
            <person name="Tidwell J."/>
            <person name="Bellgard S.E."/>
            <person name="Bellgard M.I."/>
        </authorList>
    </citation>
    <scope>NUCLEOTIDE SEQUENCE</scope>
    <source>
        <tissue evidence="1">Shoot tissue taken approximately 20 cm above the soil surface</tissue>
    </source>
</reference>
<reference evidence="1" key="1">
    <citation type="submission" date="2014-09" db="EMBL/GenBank/DDBJ databases">
        <authorList>
            <person name="Magalhaes I.L.F."/>
            <person name="Oliveira U."/>
            <person name="Santos F.R."/>
            <person name="Vidigal T.H.D.A."/>
            <person name="Brescovit A.D."/>
            <person name="Santos A.J."/>
        </authorList>
    </citation>
    <scope>NUCLEOTIDE SEQUENCE</scope>
    <source>
        <tissue evidence="1">Shoot tissue taken approximately 20 cm above the soil surface</tissue>
    </source>
</reference>